<accession>X1ET00</accession>
<gene>
    <name evidence="1" type="ORF">S01H4_67161</name>
</gene>
<comment type="caution">
    <text evidence="1">The sequence shown here is derived from an EMBL/GenBank/DDBJ whole genome shotgun (WGS) entry which is preliminary data.</text>
</comment>
<protein>
    <recommendedName>
        <fullName evidence="2">LexA repressor DNA-binding domain-containing protein</fullName>
    </recommendedName>
</protein>
<proteinExistence type="predicted"/>
<reference evidence="1" key="1">
    <citation type="journal article" date="2014" name="Front. Microbiol.">
        <title>High frequency of phylogenetically diverse reductive dehalogenase-homologous genes in deep subseafloor sedimentary metagenomes.</title>
        <authorList>
            <person name="Kawai M."/>
            <person name="Futagami T."/>
            <person name="Toyoda A."/>
            <person name="Takaki Y."/>
            <person name="Nishi S."/>
            <person name="Hori S."/>
            <person name="Arai W."/>
            <person name="Tsubouchi T."/>
            <person name="Morono Y."/>
            <person name="Uchiyama I."/>
            <person name="Ito T."/>
            <person name="Fujiyama A."/>
            <person name="Inagaki F."/>
            <person name="Takami H."/>
        </authorList>
    </citation>
    <scope>NUCLEOTIDE SEQUENCE</scope>
    <source>
        <strain evidence="1">Expedition CK06-06</strain>
    </source>
</reference>
<evidence type="ECO:0000313" key="1">
    <source>
        <dbReference type="EMBL" id="GAH20294.1"/>
    </source>
</evidence>
<evidence type="ECO:0008006" key="2">
    <source>
        <dbReference type="Google" id="ProtNLM"/>
    </source>
</evidence>
<dbReference type="AlphaFoldDB" id="X1ET00"/>
<sequence>MTNEQKIFMDFLLCNPEHEYGTVEFYKEAGFSPRKGNQIKNQLY</sequence>
<organism evidence="1">
    <name type="scientific">marine sediment metagenome</name>
    <dbReference type="NCBI Taxonomy" id="412755"/>
    <lineage>
        <taxon>unclassified sequences</taxon>
        <taxon>metagenomes</taxon>
        <taxon>ecological metagenomes</taxon>
    </lineage>
</organism>
<feature type="non-terminal residue" evidence="1">
    <location>
        <position position="44"/>
    </location>
</feature>
<name>X1ET00_9ZZZZ</name>
<dbReference type="EMBL" id="BART01042061">
    <property type="protein sequence ID" value="GAH20294.1"/>
    <property type="molecule type" value="Genomic_DNA"/>
</dbReference>